<name>A0A1F6TID1_9PROT</name>
<dbReference type="EMBL" id="MFSS01000008">
    <property type="protein sequence ID" value="OGI44900.1"/>
    <property type="molecule type" value="Genomic_DNA"/>
</dbReference>
<dbReference type="InterPro" id="IPR037873">
    <property type="entry name" value="BamE-like"/>
</dbReference>
<protein>
    <recommendedName>
        <fullName evidence="4">Outer membrane protein assembly factor BamE</fullName>
    </recommendedName>
</protein>
<comment type="caution">
    <text evidence="6">The sequence shown here is derived from an EMBL/GenBank/DDBJ whole genome shotgun (WGS) entry which is preliminary data.</text>
</comment>
<gene>
    <name evidence="4" type="primary">bamE</name>
    <name evidence="6" type="ORF">A2150_03300</name>
</gene>
<reference evidence="6 7" key="1">
    <citation type="journal article" date="2016" name="Nat. Commun.">
        <title>Thousands of microbial genomes shed light on interconnected biogeochemical processes in an aquifer system.</title>
        <authorList>
            <person name="Anantharaman K."/>
            <person name="Brown C.T."/>
            <person name="Hug L.A."/>
            <person name="Sharon I."/>
            <person name="Castelle C.J."/>
            <person name="Probst A.J."/>
            <person name="Thomas B.C."/>
            <person name="Singh A."/>
            <person name="Wilkins M.J."/>
            <person name="Karaoz U."/>
            <person name="Brodie E.L."/>
            <person name="Williams K.H."/>
            <person name="Hubbard S.S."/>
            <person name="Banfield J.F."/>
        </authorList>
    </citation>
    <scope>NUCLEOTIDE SEQUENCE [LARGE SCALE GENOMIC DNA]</scope>
</reference>
<dbReference type="STRING" id="1817758.A2150_03300"/>
<accession>A0A1F6TID1</accession>
<dbReference type="GO" id="GO:0051205">
    <property type="term" value="P:protein insertion into membrane"/>
    <property type="evidence" value="ECO:0007669"/>
    <property type="project" value="UniProtKB-UniRule"/>
</dbReference>
<feature type="signal peptide" evidence="4">
    <location>
        <begin position="1"/>
        <end position="23"/>
    </location>
</feature>
<dbReference type="PANTHER" id="PTHR37482">
    <property type="entry name" value="OUTER MEMBRANE PROTEIN ASSEMBLY FACTOR BAME"/>
    <property type="match status" value="1"/>
</dbReference>
<dbReference type="PANTHER" id="PTHR37482:SF1">
    <property type="entry name" value="OUTER MEMBRANE PROTEIN ASSEMBLY FACTOR BAME"/>
    <property type="match status" value="1"/>
</dbReference>
<dbReference type="AlphaFoldDB" id="A0A1F6TID1"/>
<keyword evidence="2 4" id="KW-0472">Membrane</keyword>
<comment type="function">
    <text evidence="4">Part of the outer membrane protein assembly complex, which is involved in assembly and insertion of beta-barrel proteins into the outer membrane.</text>
</comment>
<evidence type="ECO:0000313" key="7">
    <source>
        <dbReference type="Proteomes" id="UP000177925"/>
    </source>
</evidence>
<sequence length="108" mass="12004" precursor="true">MFKFPAILIMILALPACVSTYRADVQQGNVVTAEMVGALKPGMTKRQVRYVLGSPLVTDPFHKDRWDYVYSFQKGSGKRSQQQLTLIFKDDALVTIEGDLAQAARANP</sequence>
<keyword evidence="3 4" id="KW-0998">Cell outer membrane</keyword>
<evidence type="ECO:0000256" key="2">
    <source>
        <dbReference type="ARBA" id="ARBA00023136"/>
    </source>
</evidence>
<organism evidence="6 7">
    <name type="scientific">Candidatus Muproteobacteria bacterium RBG_16_64_11</name>
    <dbReference type="NCBI Taxonomy" id="1817758"/>
    <lineage>
        <taxon>Bacteria</taxon>
        <taxon>Pseudomonadati</taxon>
        <taxon>Pseudomonadota</taxon>
        <taxon>Candidatus Muproteobacteria</taxon>
    </lineage>
</organism>
<dbReference type="GO" id="GO:1990063">
    <property type="term" value="C:Bam protein complex"/>
    <property type="evidence" value="ECO:0007669"/>
    <property type="project" value="TreeGrafter"/>
</dbReference>
<keyword evidence="1 4" id="KW-0732">Signal</keyword>
<proteinExistence type="inferred from homology"/>
<evidence type="ECO:0000256" key="1">
    <source>
        <dbReference type="ARBA" id="ARBA00022729"/>
    </source>
</evidence>
<feature type="domain" description="Outer membrane protein assembly factor BamE" evidence="5">
    <location>
        <begin position="28"/>
        <end position="97"/>
    </location>
</feature>
<dbReference type="GO" id="GO:0030674">
    <property type="term" value="F:protein-macromolecule adaptor activity"/>
    <property type="evidence" value="ECO:0007669"/>
    <property type="project" value="TreeGrafter"/>
</dbReference>
<dbReference type="InterPro" id="IPR026592">
    <property type="entry name" value="BamE"/>
</dbReference>
<dbReference type="HAMAP" id="MF_00925">
    <property type="entry name" value="OM_assembly_BamE"/>
    <property type="match status" value="1"/>
</dbReference>
<dbReference type="Proteomes" id="UP000177925">
    <property type="component" value="Unassembled WGS sequence"/>
</dbReference>
<evidence type="ECO:0000256" key="3">
    <source>
        <dbReference type="ARBA" id="ARBA00023237"/>
    </source>
</evidence>
<evidence type="ECO:0000313" key="6">
    <source>
        <dbReference type="EMBL" id="OGI44900.1"/>
    </source>
</evidence>
<comment type="similarity">
    <text evidence="4">Belongs to the BamE family.</text>
</comment>
<feature type="chain" id="PRO_5009730100" description="Outer membrane protein assembly factor BamE" evidence="4">
    <location>
        <begin position="24"/>
        <end position="108"/>
    </location>
</feature>
<comment type="subcellular location">
    <subcellularLocation>
        <location evidence="4">Cell outer membrane</location>
    </subcellularLocation>
</comment>
<dbReference type="InterPro" id="IPR007450">
    <property type="entry name" value="BamE_dom"/>
</dbReference>
<evidence type="ECO:0000256" key="4">
    <source>
        <dbReference type="HAMAP-Rule" id="MF_00925"/>
    </source>
</evidence>
<dbReference type="Pfam" id="PF04355">
    <property type="entry name" value="BamE"/>
    <property type="match status" value="1"/>
</dbReference>
<dbReference type="Gene3D" id="3.30.1450.10">
    <property type="match status" value="1"/>
</dbReference>
<comment type="subunit">
    <text evidence="4">Part of the Bam complex.</text>
</comment>
<evidence type="ECO:0000259" key="5">
    <source>
        <dbReference type="Pfam" id="PF04355"/>
    </source>
</evidence>
<dbReference type="GO" id="GO:0043165">
    <property type="term" value="P:Gram-negative-bacterium-type cell outer membrane assembly"/>
    <property type="evidence" value="ECO:0007669"/>
    <property type="project" value="UniProtKB-UniRule"/>
</dbReference>